<dbReference type="RefSeq" id="WP_010738950.1">
    <property type="nucleotide sequence ID" value="NZ_KB946245.1"/>
</dbReference>
<dbReference type="eggNOG" id="ENOG50307WT">
    <property type="taxonomic scope" value="Bacteria"/>
</dbReference>
<protein>
    <submittedName>
        <fullName evidence="1">Uncharacterized protein</fullName>
    </submittedName>
</protein>
<dbReference type="EMBL" id="ASWA01000006">
    <property type="protein sequence ID" value="EOT63222.1"/>
    <property type="molecule type" value="Genomic_DNA"/>
</dbReference>
<evidence type="ECO:0000313" key="1">
    <source>
        <dbReference type="EMBL" id="EOH82920.1"/>
    </source>
</evidence>
<dbReference type="Proteomes" id="UP000014148">
    <property type="component" value="Unassembled WGS sequence"/>
</dbReference>
<reference evidence="1 3" key="1">
    <citation type="submission" date="2013-02" db="EMBL/GenBank/DDBJ databases">
        <title>The Genome Sequence of Enterococcus malodoratus ATCC_43197.</title>
        <authorList>
            <consortium name="The Broad Institute Genome Sequencing Platform"/>
            <consortium name="The Broad Institute Genome Sequencing Center for Infectious Disease"/>
            <person name="Earl A.M."/>
            <person name="Gilmore M.S."/>
            <person name="Lebreton F."/>
            <person name="Walker B."/>
            <person name="Young S.K."/>
            <person name="Zeng Q."/>
            <person name="Gargeya S."/>
            <person name="Fitzgerald M."/>
            <person name="Haas B."/>
            <person name="Abouelleil A."/>
            <person name="Alvarado L."/>
            <person name="Arachchi H.M."/>
            <person name="Berlin A.M."/>
            <person name="Chapman S.B."/>
            <person name="Dewar J."/>
            <person name="Goldberg J."/>
            <person name="Griggs A."/>
            <person name="Gujja S."/>
            <person name="Hansen M."/>
            <person name="Howarth C."/>
            <person name="Imamovic A."/>
            <person name="Larimer J."/>
            <person name="McCowan C."/>
            <person name="Murphy C."/>
            <person name="Neiman D."/>
            <person name="Pearson M."/>
            <person name="Priest M."/>
            <person name="Roberts A."/>
            <person name="Saif S."/>
            <person name="Shea T."/>
            <person name="Sisk P."/>
            <person name="Sykes S."/>
            <person name="Wortman J."/>
            <person name="Nusbaum C."/>
            <person name="Birren B."/>
        </authorList>
    </citation>
    <scope>NUCLEOTIDE SEQUENCE [LARGE SCALE GENOMIC DNA]</scope>
    <source>
        <strain evidence="1 3">ATCC 43197</strain>
    </source>
</reference>
<reference evidence="2 4" key="2">
    <citation type="submission" date="2013-03" db="EMBL/GenBank/DDBJ databases">
        <title>The Genome Sequence of Enterococcus malodoratus ATCC_43197 (PacBio/Illumina hybrid assembly).</title>
        <authorList>
            <consortium name="The Broad Institute Genomics Platform"/>
            <consortium name="The Broad Institute Genome Sequencing Center for Infectious Disease"/>
            <person name="Earl A."/>
            <person name="Russ C."/>
            <person name="Gilmore M."/>
            <person name="Surin D."/>
            <person name="Walker B."/>
            <person name="Young S."/>
            <person name="Zeng Q."/>
            <person name="Gargeya S."/>
            <person name="Fitzgerald M."/>
            <person name="Haas B."/>
            <person name="Abouelleil A."/>
            <person name="Allen A.W."/>
            <person name="Alvarado L."/>
            <person name="Arachchi H.M."/>
            <person name="Berlin A.M."/>
            <person name="Chapman S.B."/>
            <person name="Gainer-Dewar J."/>
            <person name="Goldberg J."/>
            <person name="Griggs A."/>
            <person name="Gujja S."/>
            <person name="Hansen M."/>
            <person name="Howarth C."/>
            <person name="Imamovic A."/>
            <person name="Ireland A."/>
            <person name="Larimer J."/>
            <person name="McCowan C."/>
            <person name="Murphy C."/>
            <person name="Pearson M."/>
            <person name="Poon T.W."/>
            <person name="Priest M."/>
            <person name="Roberts A."/>
            <person name="Saif S."/>
            <person name="Shea T."/>
            <person name="Sisk P."/>
            <person name="Sykes S."/>
            <person name="Wortman J."/>
            <person name="Nusbaum C."/>
            <person name="Birren B."/>
        </authorList>
    </citation>
    <scope>NUCLEOTIDE SEQUENCE [LARGE SCALE GENOMIC DNA]</scope>
    <source>
        <strain evidence="2 4">ATCC 43197</strain>
    </source>
</reference>
<evidence type="ECO:0000313" key="2">
    <source>
        <dbReference type="EMBL" id="EOT63222.1"/>
    </source>
</evidence>
<name>R2RGV3_9ENTE</name>
<proteinExistence type="predicted"/>
<evidence type="ECO:0000313" key="3">
    <source>
        <dbReference type="Proteomes" id="UP000013783"/>
    </source>
</evidence>
<sequence length="92" mass="10539">MSKIGTDGVVDMSKTKKNEVVGTIVEVFQLLPDPIEIRNTKSATFSYEIDGKYYVSENSITVPMRFEVGDKMTIKYNVDHPTEIFNKHYFVI</sequence>
<dbReference type="EMBL" id="AJAK01000001">
    <property type="protein sequence ID" value="EOH82920.1"/>
    <property type="molecule type" value="Genomic_DNA"/>
</dbReference>
<gene>
    <name evidence="2" type="ORF">I585_04576</name>
    <name evidence="1" type="ORF">UAI_00038</name>
</gene>
<dbReference type="PATRIC" id="fig|1158601.3.peg.36"/>
<dbReference type="Proteomes" id="UP000013783">
    <property type="component" value="Unassembled WGS sequence"/>
</dbReference>
<dbReference type="AlphaFoldDB" id="R2RGV3"/>
<comment type="caution">
    <text evidence="1">The sequence shown here is derived from an EMBL/GenBank/DDBJ whole genome shotgun (WGS) entry which is preliminary data.</text>
</comment>
<keyword evidence="4" id="KW-1185">Reference proteome</keyword>
<evidence type="ECO:0000313" key="4">
    <source>
        <dbReference type="Proteomes" id="UP000014148"/>
    </source>
</evidence>
<accession>R2RGV3</accession>
<organism evidence="1 3">
    <name type="scientific">Enterococcus malodoratus ATCC 43197</name>
    <dbReference type="NCBI Taxonomy" id="1158601"/>
    <lineage>
        <taxon>Bacteria</taxon>
        <taxon>Bacillati</taxon>
        <taxon>Bacillota</taxon>
        <taxon>Bacilli</taxon>
        <taxon>Lactobacillales</taxon>
        <taxon>Enterococcaceae</taxon>
        <taxon>Enterococcus</taxon>
    </lineage>
</organism>